<evidence type="ECO:0000313" key="3">
    <source>
        <dbReference type="EMBL" id="MBB5987152.1"/>
    </source>
</evidence>
<keyword evidence="2" id="KW-0963">Cytoplasm</keyword>
<dbReference type="InterPro" id="IPR004394">
    <property type="entry name" value="Iojap/RsfS/C7orf30"/>
</dbReference>
<dbReference type="Pfam" id="PF02410">
    <property type="entry name" value="RsfS"/>
    <property type="match status" value="1"/>
</dbReference>
<comment type="subcellular location">
    <subcellularLocation>
        <location evidence="2">Cytoplasm</location>
    </subcellularLocation>
</comment>
<comment type="subunit">
    <text evidence="2">Interacts with ribosomal protein uL14 (rplN).</text>
</comment>
<evidence type="ECO:0000256" key="2">
    <source>
        <dbReference type="HAMAP-Rule" id="MF_01477"/>
    </source>
</evidence>
<reference evidence="3 4" key="1">
    <citation type="submission" date="2020-08" db="EMBL/GenBank/DDBJ databases">
        <title>Exploring microbial biodiversity for novel pathways involved in the catabolism of aromatic compounds derived from lignin.</title>
        <authorList>
            <person name="Elkins J."/>
        </authorList>
    </citation>
    <scope>NUCLEOTIDE SEQUENCE [LARGE SCALE GENOMIC DNA]</scope>
    <source>
        <strain evidence="3 4">B1D3A</strain>
    </source>
</reference>
<proteinExistence type="inferred from homology"/>
<sequence length="140" mass="14997">MPDPLPTRIASPANDVGHLSNGFESPADHLLGIVLQSLDDDQAQDVVSIPLAGKSSIADHIVIASGRSSRQVAAIAQKLAERIKEATGRHVRIEGLPVADWVLIDAGDVVVHVFRPEVRSFYNLERMWGFSDAPLAAGEA</sequence>
<keyword evidence="4" id="KW-1185">Reference proteome</keyword>
<comment type="caution">
    <text evidence="3">The sequence shown here is derived from an EMBL/GenBank/DDBJ whole genome shotgun (WGS) entry which is preliminary data.</text>
</comment>
<dbReference type="EMBL" id="JACHKA010000001">
    <property type="protein sequence ID" value="MBB5987152.1"/>
    <property type="molecule type" value="Genomic_DNA"/>
</dbReference>
<protein>
    <recommendedName>
        <fullName evidence="2">Ribosomal silencing factor RsfS</fullName>
    </recommendedName>
</protein>
<evidence type="ECO:0000313" key="4">
    <source>
        <dbReference type="Proteomes" id="UP001138540"/>
    </source>
</evidence>
<dbReference type="SUPFAM" id="SSF81301">
    <property type="entry name" value="Nucleotidyltransferase"/>
    <property type="match status" value="1"/>
</dbReference>
<gene>
    <name evidence="2" type="primary">rsfS</name>
    <name evidence="3" type="ORF">HNP60_003126</name>
</gene>
<dbReference type="InterPro" id="IPR043519">
    <property type="entry name" value="NT_sf"/>
</dbReference>
<dbReference type="Gene3D" id="3.30.460.10">
    <property type="entry name" value="Beta Polymerase, domain 2"/>
    <property type="match status" value="1"/>
</dbReference>
<organism evidence="3 4">
    <name type="scientific">Sphingobium lignivorans</name>
    <dbReference type="NCBI Taxonomy" id="2735886"/>
    <lineage>
        <taxon>Bacteria</taxon>
        <taxon>Pseudomonadati</taxon>
        <taxon>Pseudomonadota</taxon>
        <taxon>Alphaproteobacteria</taxon>
        <taxon>Sphingomonadales</taxon>
        <taxon>Sphingomonadaceae</taxon>
        <taxon>Sphingobium</taxon>
    </lineage>
</organism>
<comment type="similarity">
    <text evidence="1 2">Belongs to the Iojap/RsfS family.</text>
</comment>
<dbReference type="PANTHER" id="PTHR21043:SF0">
    <property type="entry name" value="MITOCHONDRIAL ASSEMBLY OF RIBOSOMAL LARGE SUBUNIT PROTEIN 1"/>
    <property type="match status" value="1"/>
</dbReference>
<keyword evidence="2" id="KW-0810">Translation regulation</keyword>
<evidence type="ECO:0000256" key="1">
    <source>
        <dbReference type="ARBA" id="ARBA00010574"/>
    </source>
</evidence>
<comment type="function">
    <text evidence="2">Functions as a ribosomal silencing factor. Interacts with ribosomal protein uL14 (rplN), blocking formation of intersubunit bridge B8. Prevents association of the 30S and 50S ribosomal subunits and the formation of functional ribosomes, thus repressing translation.</text>
</comment>
<dbReference type="PANTHER" id="PTHR21043">
    <property type="entry name" value="IOJAP SUPERFAMILY ORTHOLOG"/>
    <property type="match status" value="1"/>
</dbReference>
<dbReference type="Proteomes" id="UP001138540">
    <property type="component" value="Unassembled WGS sequence"/>
</dbReference>
<dbReference type="NCBIfam" id="TIGR00090">
    <property type="entry name" value="rsfS_iojap_ybeB"/>
    <property type="match status" value="1"/>
</dbReference>
<accession>A0ABR6NIN7</accession>
<name>A0ABR6NIN7_9SPHN</name>
<dbReference type="HAMAP" id="MF_01477">
    <property type="entry name" value="Iojap_RsfS"/>
    <property type="match status" value="1"/>
</dbReference>
<keyword evidence="2" id="KW-0678">Repressor</keyword>